<dbReference type="EC" id="1.2.1.8" evidence="4"/>
<dbReference type="AlphaFoldDB" id="A0A9E6Y4N9"/>
<dbReference type="EMBL" id="CP087164">
    <property type="protein sequence ID" value="UGS39086.1"/>
    <property type="molecule type" value="Genomic_DNA"/>
</dbReference>
<dbReference type="InterPro" id="IPR015590">
    <property type="entry name" value="Aldehyde_DH_dom"/>
</dbReference>
<feature type="domain" description="Aldehyde dehydrogenase" evidence="3">
    <location>
        <begin position="26"/>
        <end position="463"/>
    </location>
</feature>
<comment type="similarity">
    <text evidence="1">Belongs to the aldehyde dehydrogenase family.</text>
</comment>
<dbReference type="PANTHER" id="PTHR42804:SF1">
    <property type="entry name" value="ALDEHYDE DEHYDROGENASE-RELATED"/>
    <property type="match status" value="1"/>
</dbReference>
<dbReference type="InterPro" id="IPR016162">
    <property type="entry name" value="Ald_DH_N"/>
</dbReference>
<organism evidence="4 5">
    <name type="scientific">Capillimicrobium parvum</name>
    <dbReference type="NCBI Taxonomy" id="2884022"/>
    <lineage>
        <taxon>Bacteria</taxon>
        <taxon>Bacillati</taxon>
        <taxon>Actinomycetota</taxon>
        <taxon>Thermoleophilia</taxon>
        <taxon>Solirubrobacterales</taxon>
        <taxon>Capillimicrobiaceae</taxon>
        <taxon>Capillimicrobium</taxon>
    </lineage>
</organism>
<dbReference type="PANTHER" id="PTHR42804">
    <property type="entry name" value="ALDEHYDE DEHYDROGENASE"/>
    <property type="match status" value="1"/>
</dbReference>
<name>A0A9E6Y4N9_9ACTN</name>
<evidence type="ECO:0000313" key="5">
    <source>
        <dbReference type="Proteomes" id="UP001162834"/>
    </source>
</evidence>
<evidence type="ECO:0000313" key="4">
    <source>
        <dbReference type="EMBL" id="UGS39086.1"/>
    </source>
</evidence>
<keyword evidence="5" id="KW-1185">Reference proteome</keyword>
<evidence type="ECO:0000256" key="2">
    <source>
        <dbReference type="ARBA" id="ARBA00023002"/>
    </source>
</evidence>
<evidence type="ECO:0000259" key="3">
    <source>
        <dbReference type="Pfam" id="PF00171"/>
    </source>
</evidence>
<dbReference type="InterPro" id="IPR016161">
    <property type="entry name" value="Ald_DH/histidinol_DH"/>
</dbReference>
<reference evidence="4" key="1">
    <citation type="journal article" date="2022" name="Int. J. Syst. Evol. Microbiol.">
        <title>Pseudomonas aegrilactucae sp. nov. and Pseudomonas morbosilactucae sp. nov., pathogens causing bacterial rot of lettuce in Japan.</title>
        <authorList>
            <person name="Sawada H."/>
            <person name="Fujikawa T."/>
            <person name="Satou M."/>
        </authorList>
    </citation>
    <scope>NUCLEOTIDE SEQUENCE</scope>
    <source>
        <strain evidence="4">0166_1</strain>
    </source>
</reference>
<dbReference type="RefSeq" id="WP_259313093.1">
    <property type="nucleotide sequence ID" value="NZ_CP087164.1"/>
</dbReference>
<keyword evidence="2 4" id="KW-0560">Oxidoreductase</keyword>
<dbReference type="SUPFAM" id="SSF53720">
    <property type="entry name" value="ALDH-like"/>
    <property type="match status" value="1"/>
</dbReference>
<proteinExistence type="inferred from homology"/>
<dbReference type="Gene3D" id="3.40.605.10">
    <property type="entry name" value="Aldehyde Dehydrogenase, Chain A, domain 1"/>
    <property type="match status" value="1"/>
</dbReference>
<evidence type="ECO:0000256" key="1">
    <source>
        <dbReference type="ARBA" id="ARBA00009986"/>
    </source>
</evidence>
<dbReference type="KEGG" id="sbae:DSM104329_05518"/>
<protein>
    <submittedName>
        <fullName evidence="4">NAD/NADP-dependent betaine aldehyde dehydrogenase</fullName>
        <ecNumber evidence="4">1.2.1.8</ecNumber>
    </submittedName>
</protein>
<dbReference type="Gene3D" id="3.40.309.10">
    <property type="entry name" value="Aldehyde Dehydrogenase, Chain A, domain 2"/>
    <property type="match status" value="1"/>
</dbReference>
<accession>A0A9E6Y4N9</accession>
<gene>
    <name evidence="4" type="primary">betB_3</name>
    <name evidence="4" type="ORF">DSM104329_05518</name>
</gene>
<dbReference type="InterPro" id="IPR016163">
    <property type="entry name" value="Ald_DH_C"/>
</dbReference>
<dbReference type="Pfam" id="PF00171">
    <property type="entry name" value="Aldedh"/>
    <property type="match status" value="1"/>
</dbReference>
<dbReference type="Proteomes" id="UP001162834">
    <property type="component" value="Chromosome"/>
</dbReference>
<dbReference type="GO" id="GO:0008802">
    <property type="term" value="F:betaine-aldehyde dehydrogenase (NAD+) activity"/>
    <property type="evidence" value="ECO:0007669"/>
    <property type="project" value="UniProtKB-EC"/>
</dbReference>
<sequence length="473" mass="47374">MDDVELTELVAGRLGAPSVALLEQLEDPNDGRPLGPARGSDPARVEGALAGAADSGWARLAFDERAGALERLADALDARAGAVARAEAIDTGVPISVTEAIAGSLGDVVRGAVATAREAGDERTLPAGGRRVELLRRPWGPAALLTPWNAPAPVAVSKVAHALAAGCPAILKPSEHAPQAAGHIARAAAEADLPAGALAVVHGGPDVALALAGDARIAVVSLTGGLAAGRAVAAAAMPRMAALQLELGASNPAIVCADADVAQAAAALAAGATKLNGQWCEAPRRVFVAVARHDDLLDALRAALVQVRVGGSLDPSSAMGPLARRAHRDHVLAQVRALGGDALATAPVPDGGAFLSPTIVAFADRTVREEIFGPVLTLHAVGGDEAALAAANATGDGLAAYVFSADADRAFALGRELRAGEVRIGGTHLLDLAPAAAQSFWGTSGIGGHGAREALEAYRGTRVVGVDDPGLPI</sequence>